<dbReference type="Gene3D" id="3.50.50.60">
    <property type="entry name" value="FAD/NAD(P)-binding domain"/>
    <property type="match status" value="1"/>
</dbReference>
<sequence length="211" mass="23127">RMHISLGYATARFHRGAELPATVIAHATPGPANDYLPARCEPGALTAVEDQRWDVVIAGYDDYRPGRDPDAFRARMLRSVDPLQQVAQHCEMDGQPATFYVRDSQRRHFTSLPRLPGGLVVMGDALASVNPIYGQGMSMAALQADALARHLASATPAHRPAHRYFRRAASVVNAAWQLSTTADLAQPHVTGPYPFGYPLLRWTADQVTRAS</sequence>
<feature type="non-terminal residue" evidence="1">
    <location>
        <position position="211"/>
    </location>
</feature>
<protein>
    <submittedName>
        <fullName evidence="1">Uncharacterized protein</fullName>
    </submittedName>
</protein>
<evidence type="ECO:0000313" key="1">
    <source>
        <dbReference type="EMBL" id="MDF3303376.1"/>
    </source>
</evidence>
<dbReference type="InterPro" id="IPR036188">
    <property type="entry name" value="FAD/NAD-bd_sf"/>
</dbReference>
<dbReference type="Proteomes" id="UP001221150">
    <property type="component" value="Unassembled WGS sequence"/>
</dbReference>
<comment type="caution">
    <text evidence="1">The sequence shown here is derived from an EMBL/GenBank/DDBJ whole genome shotgun (WGS) entry which is preliminary data.</text>
</comment>
<reference evidence="1 2" key="1">
    <citation type="submission" date="2023-03" db="EMBL/GenBank/DDBJ databases">
        <title>Draft genome sequence of Streptomyces sp. K1PA1 isolated from peat swamp forest in Thailand.</title>
        <authorList>
            <person name="Klaysubun C."/>
            <person name="Duangmal K."/>
        </authorList>
    </citation>
    <scope>NUCLEOTIDE SEQUENCE [LARGE SCALE GENOMIC DNA]</scope>
    <source>
        <strain evidence="1 2">K1PA1</strain>
    </source>
</reference>
<organism evidence="1 2">
    <name type="scientific">Streptomyces tropicalis</name>
    <dbReference type="NCBI Taxonomy" id="3034234"/>
    <lineage>
        <taxon>Bacteria</taxon>
        <taxon>Bacillati</taxon>
        <taxon>Actinomycetota</taxon>
        <taxon>Actinomycetes</taxon>
        <taxon>Kitasatosporales</taxon>
        <taxon>Streptomycetaceae</taxon>
        <taxon>Streptomyces</taxon>
    </lineage>
</organism>
<accession>A0ABT6AFF6</accession>
<name>A0ABT6AFF6_9ACTN</name>
<gene>
    <name evidence="1" type="ORF">P3H78_33190</name>
</gene>
<proteinExistence type="predicted"/>
<dbReference type="SUPFAM" id="SSF51905">
    <property type="entry name" value="FAD/NAD(P)-binding domain"/>
    <property type="match status" value="1"/>
</dbReference>
<dbReference type="EMBL" id="JARJBB010000099">
    <property type="protein sequence ID" value="MDF3303376.1"/>
    <property type="molecule type" value="Genomic_DNA"/>
</dbReference>
<evidence type="ECO:0000313" key="2">
    <source>
        <dbReference type="Proteomes" id="UP001221150"/>
    </source>
</evidence>
<feature type="non-terminal residue" evidence="1">
    <location>
        <position position="1"/>
    </location>
</feature>
<keyword evidence="2" id="KW-1185">Reference proteome</keyword>